<dbReference type="Proteomes" id="UP000314294">
    <property type="component" value="Unassembled WGS sequence"/>
</dbReference>
<evidence type="ECO:0000256" key="1">
    <source>
        <dbReference type="SAM" id="MobiDB-lite"/>
    </source>
</evidence>
<protein>
    <submittedName>
        <fullName evidence="2">Uncharacterized protein</fullName>
    </submittedName>
</protein>
<dbReference type="EMBL" id="SRLO01013870">
    <property type="protein sequence ID" value="TNN24939.1"/>
    <property type="molecule type" value="Genomic_DNA"/>
</dbReference>
<feature type="region of interest" description="Disordered" evidence="1">
    <location>
        <begin position="1"/>
        <end position="101"/>
    </location>
</feature>
<comment type="caution">
    <text evidence="2">The sequence shown here is derived from an EMBL/GenBank/DDBJ whole genome shotgun (WGS) entry which is preliminary data.</text>
</comment>
<organism evidence="2 3">
    <name type="scientific">Liparis tanakae</name>
    <name type="common">Tanaka's snailfish</name>
    <dbReference type="NCBI Taxonomy" id="230148"/>
    <lineage>
        <taxon>Eukaryota</taxon>
        <taxon>Metazoa</taxon>
        <taxon>Chordata</taxon>
        <taxon>Craniata</taxon>
        <taxon>Vertebrata</taxon>
        <taxon>Euteleostomi</taxon>
        <taxon>Actinopterygii</taxon>
        <taxon>Neopterygii</taxon>
        <taxon>Teleostei</taxon>
        <taxon>Neoteleostei</taxon>
        <taxon>Acanthomorphata</taxon>
        <taxon>Eupercaria</taxon>
        <taxon>Perciformes</taxon>
        <taxon>Cottioidei</taxon>
        <taxon>Cottales</taxon>
        <taxon>Liparidae</taxon>
        <taxon>Liparis</taxon>
    </lineage>
</organism>
<gene>
    <name evidence="2" type="ORF">EYF80_064934</name>
</gene>
<evidence type="ECO:0000313" key="2">
    <source>
        <dbReference type="EMBL" id="TNN24939.1"/>
    </source>
</evidence>
<reference evidence="2 3" key="1">
    <citation type="submission" date="2019-03" db="EMBL/GenBank/DDBJ databases">
        <title>First draft genome of Liparis tanakae, snailfish: a comprehensive survey of snailfish specific genes.</title>
        <authorList>
            <person name="Kim W."/>
            <person name="Song I."/>
            <person name="Jeong J.-H."/>
            <person name="Kim D."/>
            <person name="Kim S."/>
            <person name="Ryu S."/>
            <person name="Song J.Y."/>
            <person name="Lee S.K."/>
        </authorList>
    </citation>
    <scope>NUCLEOTIDE SEQUENCE [LARGE SCALE GENOMIC DNA]</scope>
    <source>
        <tissue evidence="2">Muscle</tissue>
    </source>
</reference>
<evidence type="ECO:0000313" key="3">
    <source>
        <dbReference type="Proteomes" id="UP000314294"/>
    </source>
</evidence>
<dbReference type="AlphaFoldDB" id="A0A4Z2E826"/>
<keyword evidence="3" id="KW-1185">Reference proteome</keyword>
<sequence>MIESSALPTVRTRGVHLSRRRAGDLEAVGVLPAPRGRSARPPPHPSTRVPRHIPGAAATNTNHPINGAAALPRRPVWNWNTSPLRGGGGGMLRSTRRRLTG</sequence>
<proteinExistence type="predicted"/>
<accession>A0A4Z2E826</accession>
<name>A0A4Z2E826_9TELE</name>